<dbReference type="AlphaFoldDB" id="A0A9Q9AV19"/>
<dbReference type="OrthoDB" id="3637692at2759"/>
<reference evidence="2" key="1">
    <citation type="submission" date="2022-06" db="EMBL/GenBank/DDBJ databases">
        <title>Complete genome sequences of two strains of the flax pathogen Septoria linicola.</title>
        <authorList>
            <person name="Lapalu N."/>
            <person name="Simon A."/>
            <person name="Demenou B."/>
            <person name="Paumier D."/>
            <person name="Guillot M.-P."/>
            <person name="Gout L."/>
            <person name="Valade R."/>
        </authorList>
    </citation>
    <scope>NUCLEOTIDE SEQUENCE</scope>
    <source>
        <strain evidence="2">SE15195</strain>
    </source>
</reference>
<proteinExistence type="predicted"/>
<organism evidence="2 3">
    <name type="scientific">Septoria linicola</name>
    <dbReference type="NCBI Taxonomy" id="215465"/>
    <lineage>
        <taxon>Eukaryota</taxon>
        <taxon>Fungi</taxon>
        <taxon>Dikarya</taxon>
        <taxon>Ascomycota</taxon>
        <taxon>Pezizomycotina</taxon>
        <taxon>Dothideomycetes</taxon>
        <taxon>Dothideomycetidae</taxon>
        <taxon>Mycosphaerellales</taxon>
        <taxon>Mycosphaerellaceae</taxon>
        <taxon>Septoria</taxon>
    </lineage>
</organism>
<accession>A0A9Q9AV19</accession>
<sequence>MPVTKCEYCSSDFGSGAGLASHSRARTANGGRCGDSRQRNLKPGSPADVTQSTFQLQKPVQNTWTTPITIAIATPASLKRKLGAVQAPLPSSEEQAEDLVRMKDKTALVEVSRADSALPPSEPALLGRGQPSEWMVSAQPDIRDIPSGEEGIWRIDPMTKKRRLSTLTGLPILDRTSRDFVVHEARCYEPWKLGPDGRLL</sequence>
<keyword evidence="3" id="KW-1185">Reference proteome</keyword>
<name>A0A9Q9AV19_9PEZI</name>
<feature type="region of interest" description="Disordered" evidence="1">
    <location>
        <begin position="19"/>
        <end position="52"/>
    </location>
</feature>
<evidence type="ECO:0000313" key="2">
    <source>
        <dbReference type="EMBL" id="USW55359.1"/>
    </source>
</evidence>
<protein>
    <recommendedName>
        <fullName evidence="4">C2H2-type domain-containing protein</fullName>
    </recommendedName>
</protein>
<evidence type="ECO:0008006" key="4">
    <source>
        <dbReference type="Google" id="ProtNLM"/>
    </source>
</evidence>
<dbReference type="Proteomes" id="UP001056384">
    <property type="component" value="Chromosome 7"/>
</dbReference>
<evidence type="ECO:0000256" key="1">
    <source>
        <dbReference type="SAM" id="MobiDB-lite"/>
    </source>
</evidence>
<dbReference type="EMBL" id="CP099424">
    <property type="protein sequence ID" value="USW55359.1"/>
    <property type="molecule type" value="Genomic_DNA"/>
</dbReference>
<evidence type="ECO:0000313" key="3">
    <source>
        <dbReference type="Proteomes" id="UP001056384"/>
    </source>
</evidence>
<gene>
    <name evidence="2" type="ORF">Slin15195_G086780</name>
</gene>